<reference evidence="3 4" key="1">
    <citation type="journal article" date="2018" name="Mol. Biol. Evol.">
        <title>Analysis of the draft genome of the red seaweed Gracilariopsis chorda provides insights into genome size evolution in Rhodophyta.</title>
        <authorList>
            <person name="Lee J."/>
            <person name="Yang E.C."/>
            <person name="Graf L."/>
            <person name="Yang J.H."/>
            <person name="Qiu H."/>
            <person name="Zel Zion U."/>
            <person name="Chan C.X."/>
            <person name="Stephens T.G."/>
            <person name="Weber A.P.M."/>
            <person name="Boo G.H."/>
            <person name="Boo S.M."/>
            <person name="Kim K.M."/>
            <person name="Shin Y."/>
            <person name="Jung M."/>
            <person name="Lee S.J."/>
            <person name="Yim H.S."/>
            <person name="Lee J.H."/>
            <person name="Bhattacharya D."/>
            <person name="Yoon H.S."/>
        </authorList>
    </citation>
    <scope>NUCLEOTIDE SEQUENCE [LARGE SCALE GENOMIC DNA]</scope>
    <source>
        <strain evidence="3 4">SKKU-2015</strain>
        <tissue evidence="3">Whole body</tissue>
    </source>
</reference>
<proteinExistence type="predicted"/>
<evidence type="ECO:0000256" key="2">
    <source>
        <dbReference type="SAM" id="Phobius"/>
    </source>
</evidence>
<keyword evidence="2" id="KW-1133">Transmembrane helix</keyword>
<comment type="caution">
    <text evidence="3">The sequence shown here is derived from an EMBL/GenBank/DDBJ whole genome shotgun (WGS) entry which is preliminary data.</text>
</comment>
<protein>
    <submittedName>
        <fullName evidence="3">Uncharacterized protein</fullName>
    </submittedName>
</protein>
<dbReference type="STRING" id="448386.A0A2V3ILZ0"/>
<gene>
    <name evidence="3" type="ORF">BWQ96_07139</name>
</gene>
<dbReference type="AlphaFoldDB" id="A0A2V3ILZ0"/>
<name>A0A2V3ILZ0_9FLOR</name>
<sequence>MPTPVPSPPSAHWHEYRYFYFSDKAPISSVLNKVDGFVRNVDRVVENLEQIEKRILEEQVNLQIIRYLPGNSRTPICNLEDEAWRSAAKDQIRSIWNKSLAVTCVTDFVSEGAVEQELHNSVQELHRLLKQNASDIAREAKTNYTEPDTIFNYPFQTNTEDCVVNALGAYRNGSSWFLSVGITNWRKEKHLKDFRRQYLVELMGRGGKTGHMVLQNRSDDESDDSQAIPNATTLSVSHSGTAGPNLFKETFLEDNSGVKRALLKANLDSQQYTDAISPSSITILILPLFLNLLPVALFADVSRRGMLSYALLSDVLTTLPLGIKGVELILIGSSSHRGAVARITSHVNGKRPEVGAAEVFVAECRQKREVYPTGIAFLLSSLLFLIGGLVAEVAARSFKMRRKQI</sequence>
<keyword evidence="4" id="KW-1185">Reference proteome</keyword>
<accession>A0A2V3ILZ0</accession>
<dbReference type="EMBL" id="NBIV01000137">
    <property type="protein sequence ID" value="PXF43105.1"/>
    <property type="molecule type" value="Genomic_DNA"/>
</dbReference>
<feature type="coiled-coil region" evidence="1">
    <location>
        <begin position="34"/>
        <end position="61"/>
    </location>
</feature>
<keyword evidence="1" id="KW-0175">Coiled coil</keyword>
<dbReference type="Proteomes" id="UP000247409">
    <property type="component" value="Unassembled WGS sequence"/>
</dbReference>
<evidence type="ECO:0000313" key="4">
    <source>
        <dbReference type="Proteomes" id="UP000247409"/>
    </source>
</evidence>
<keyword evidence="2" id="KW-0812">Transmembrane</keyword>
<feature type="transmembrane region" description="Helical" evidence="2">
    <location>
        <begin position="375"/>
        <end position="395"/>
    </location>
</feature>
<organism evidence="3 4">
    <name type="scientific">Gracilariopsis chorda</name>
    <dbReference type="NCBI Taxonomy" id="448386"/>
    <lineage>
        <taxon>Eukaryota</taxon>
        <taxon>Rhodophyta</taxon>
        <taxon>Florideophyceae</taxon>
        <taxon>Rhodymeniophycidae</taxon>
        <taxon>Gracilariales</taxon>
        <taxon>Gracilariaceae</taxon>
        <taxon>Gracilariopsis</taxon>
    </lineage>
</organism>
<evidence type="ECO:0000256" key="1">
    <source>
        <dbReference type="SAM" id="Coils"/>
    </source>
</evidence>
<keyword evidence="2" id="KW-0472">Membrane</keyword>
<evidence type="ECO:0000313" key="3">
    <source>
        <dbReference type="EMBL" id="PXF43105.1"/>
    </source>
</evidence>